<comment type="caution">
    <text evidence="1">The sequence shown here is derived from an EMBL/GenBank/DDBJ whole genome shotgun (WGS) entry which is preliminary data.</text>
</comment>
<evidence type="ECO:0000313" key="1">
    <source>
        <dbReference type="EMBL" id="KAJ3486687.1"/>
    </source>
</evidence>
<reference evidence="1" key="1">
    <citation type="submission" date="2022-07" db="EMBL/GenBank/DDBJ databases">
        <title>Genome Sequence of Lecanicillium saksenae.</title>
        <authorList>
            <person name="Buettner E."/>
        </authorList>
    </citation>
    <scope>NUCLEOTIDE SEQUENCE</scope>
    <source>
        <strain evidence="1">VT-O1</strain>
    </source>
</reference>
<gene>
    <name evidence="1" type="ORF">NLG97_g6564</name>
</gene>
<dbReference type="Proteomes" id="UP001148737">
    <property type="component" value="Unassembled WGS sequence"/>
</dbReference>
<keyword evidence="2" id="KW-1185">Reference proteome</keyword>
<name>A0ACC1QRL8_9HYPO</name>
<proteinExistence type="predicted"/>
<dbReference type="EMBL" id="JANAKD010000886">
    <property type="protein sequence ID" value="KAJ3486687.1"/>
    <property type="molecule type" value="Genomic_DNA"/>
</dbReference>
<protein>
    <submittedName>
        <fullName evidence="1">Uncharacterized protein</fullName>
    </submittedName>
</protein>
<sequence>MFPTDVYEYAPLADPSAQIRILKIAFDVKALADHENCGPLTATLKTYNLPKAKLSRTRRLVQFAQLPAFQALSYAWGPPERTRRLFIDNRVLYITENLYLALRDFQRQSVASAYVWADAVCINQADLAERSAQVLLMGEIYHTAFSVQIWIGPSTADGKRCFRFVSALAGYSHDDEVPDESSEERLGKAMAIPAAAVLDVAHKFAKSLFDMVDIVDPKAREDKASITHESDGDRKIISRLSKWRPGEKRLQKVQGESFSEMAALIDLILVRQCSWFERMWVVQELGVSDLADIMYGGSSLPWDSFLQVLFYLHYTCKLRLPSIPMLTGLERIRHGWVDSRRFPLHTLIRSCSYRQASDPRDKIYALYGLMGDQMHDLLRPNYAEPVAEIFANTTQYFILQSKSLDPICNWQTQEGRHLPSWVPDYSLDQTKSGVSFVGEYGKTGLFSSSGFAEQGRYDLVAAAPLGVLPVTVLSLDSVAVLSPRCPENSGFHTAEQIWSKTILGAAHLFQQDIKDLESGVGVVSGAVQKYRTYWELAQPVKSVTPTPELADDWTLASAVARHGELELELDKSNQVDCTVMKMYLYSLCCGIITPSTRISDDDTAVITKLKVPEAPMTSDTDPVWLICEAFENGVKSRVLGVTSKGSICVVPEEAQSGDVVCVMHGCSVPVLLRKTLSASEYLFVGACYMYGFMDGEAIAMQRGGRLVEEKIDIV</sequence>
<accession>A0ACC1QRL8</accession>
<organism evidence="1 2">
    <name type="scientific">Lecanicillium saksenae</name>
    <dbReference type="NCBI Taxonomy" id="468837"/>
    <lineage>
        <taxon>Eukaryota</taxon>
        <taxon>Fungi</taxon>
        <taxon>Dikarya</taxon>
        <taxon>Ascomycota</taxon>
        <taxon>Pezizomycotina</taxon>
        <taxon>Sordariomycetes</taxon>
        <taxon>Hypocreomycetidae</taxon>
        <taxon>Hypocreales</taxon>
        <taxon>Cordycipitaceae</taxon>
        <taxon>Lecanicillium</taxon>
    </lineage>
</organism>
<evidence type="ECO:0000313" key="2">
    <source>
        <dbReference type="Proteomes" id="UP001148737"/>
    </source>
</evidence>